<accession>A0A4Y2EG04</accession>
<dbReference type="InterPro" id="IPR036397">
    <property type="entry name" value="RNaseH_sf"/>
</dbReference>
<sequence>MMPGQEPFQVLEQIVVAWSMTGTMGDDQTPLSGTTAVYVSHEDELQWPCLEVFEHPYYSPGLAPIDSYLFQHLKSFLAGQHFPSDDDMQTAVTRLLRFQATDFIDTGIQELVSRFYTGFKPGGFYVER</sequence>
<dbReference type="GO" id="GO:0003676">
    <property type="term" value="F:nucleic acid binding"/>
    <property type="evidence" value="ECO:0007669"/>
    <property type="project" value="InterPro"/>
</dbReference>
<keyword evidence="2" id="KW-1185">Reference proteome</keyword>
<dbReference type="PANTHER" id="PTHR46060">
    <property type="entry name" value="MARINER MOS1 TRANSPOSASE-LIKE PROTEIN"/>
    <property type="match status" value="1"/>
</dbReference>
<dbReference type="Proteomes" id="UP000499080">
    <property type="component" value="Unassembled WGS sequence"/>
</dbReference>
<evidence type="ECO:0000313" key="1">
    <source>
        <dbReference type="EMBL" id="GBM26805.1"/>
    </source>
</evidence>
<organism evidence="1 2">
    <name type="scientific">Araneus ventricosus</name>
    <name type="common">Orbweaver spider</name>
    <name type="synonym">Epeira ventricosa</name>
    <dbReference type="NCBI Taxonomy" id="182803"/>
    <lineage>
        <taxon>Eukaryota</taxon>
        <taxon>Metazoa</taxon>
        <taxon>Ecdysozoa</taxon>
        <taxon>Arthropoda</taxon>
        <taxon>Chelicerata</taxon>
        <taxon>Arachnida</taxon>
        <taxon>Araneae</taxon>
        <taxon>Araneomorphae</taxon>
        <taxon>Entelegynae</taxon>
        <taxon>Araneoidea</taxon>
        <taxon>Araneidae</taxon>
        <taxon>Araneus</taxon>
    </lineage>
</organism>
<name>A0A4Y2EG04_ARAVE</name>
<proteinExistence type="predicted"/>
<dbReference type="PANTHER" id="PTHR46060:SF1">
    <property type="entry name" value="MARINER MOS1 TRANSPOSASE-LIKE PROTEIN"/>
    <property type="match status" value="1"/>
</dbReference>
<dbReference type="AlphaFoldDB" id="A0A4Y2EG04"/>
<protein>
    <recommendedName>
        <fullName evidence="3">Histone-lysine N-methyltransferase SETMAR</fullName>
    </recommendedName>
</protein>
<evidence type="ECO:0000313" key="2">
    <source>
        <dbReference type="Proteomes" id="UP000499080"/>
    </source>
</evidence>
<dbReference type="EMBL" id="BGPR01000570">
    <property type="protein sequence ID" value="GBM26805.1"/>
    <property type="molecule type" value="Genomic_DNA"/>
</dbReference>
<gene>
    <name evidence="1" type="ORF">AVEN_32061_1</name>
</gene>
<dbReference type="Gene3D" id="3.30.420.10">
    <property type="entry name" value="Ribonuclease H-like superfamily/Ribonuclease H"/>
    <property type="match status" value="1"/>
</dbReference>
<dbReference type="OrthoDB" id="10017160at2759"/>
<reference evidence="1 2" key="1">
    <citation type="journal article" date="2019" name="Sci. Rep.">
        <title>Orb-weaving spider Araneus ventricosus genome elucidates the spidroin gene catalogue.</title>
        <authorList>
            <person name="Kono N."/>
            <person name="Nakamura H."/>
            <person name="Ohtoshi R."/>
            <person name="Moran D.A.P."/>
            <person name="Shinohara A."/>
            <person name="Yoshida Y."/>
            <person name="Fujiwara M."/>
            <person name="Mori M."/>
            <person name="Tomita M."/>
            <person name="Arakawa K."/>
        </authorList>
    </citation>
    <scope>NUCLEOTIDE SEQUENCE [LARGE SCALE GENOMIC DNA]</scope>
</reference>
<evidence type="ECO:0008006" key="3">
    <source>
        <dbReference type="Google" id="ProtNLM"/>
    </source>
</evidence>
<comment type="caution">
    <text evidence="1">The sequence shown here is derived from an EMBL/GenBank/DDBJ whole genome shotgun (WGS) entry which is preliminary data.</text>
</comment>
<dbReference type="InterPro" id="IPR052709">
    <property type="entry name" value="Transposase-MT_Hybrid"/>
</dbReference>